<keyword evidence="2" id="KW-1133">Transmembrane helix</keyword>
<evidence type="ECO:0000313" key="3">
    <source>
        <dbReference type="EMBL" id="NHC13933.1"/>
    </source>
</evidence>
<organism evidence="3 4">
    <name type="scientific">Motilibacter deserti</name>
    <dbReference type="NCBI Taxonomy" id="2714956"/>
    <lineage>
        <taxon>Bacteria</taxon>
        <taxon>Bacillati</taxon>
        <taxon>Actinomycetota</taxon>
        <taxon>Actinomycetes</taxon>
        <taxon>Motilibacterales</taxon>
        <taxon>Motilibacteraceae</taxon>
        <taxon>Motilibacter</taxon>
    </lineage>
</organism>
<dbReference type="Proteomes" id="UP000800981">
    <property type="component" value="Unassembled WGS sequence"/>
</dbReference>
<evidence type="ECO:0000256" key="1">
    <source>
        <dbReference type="SAM" id="MobiDB-lite"/>
    </source>
</evidence>
<keyword evidence="2" id="KW-0812">Transmembrane</keyword>
<evidence type="ECO:0000313" key="4">
    <source>
        <dbReference type="Proteomes" id="UP000800981"/>
    </source>
</evidence>
<evidence type="ECO:0000256" key="2">
    <source>
        <dbReference type="SAM" id="Phobius"/>
    </source>
</evidence>
<sequence>MSTASRTPDGPARSASRPAIGDEPYSARRHGSSEDAWDLLGRVVLVVGGLAFLAVVMAYGIWLFVEASGL</sequence>
<keyword evidence="2" id="KW-0472">Membrane</keyword>
<dbReference type="EMBL" id="JAANNP010000003">
    <property type="protein sequence ID" value="NHC13933.1"/>
    <property type="molecule type" value="Genomic_DNA"/>
</dbReference>
<feature type="transmembrane region" description="Helical" evidence="2">
    <location>
        <begin position="43"/>
        <end position="65"/>
    </location>
</feature>
<proteinExistence type="predicted"/>
<gene>
    <name evidence="3" type="ORF">G9H71_09070</name>
</gene>
<dbReference type="RefSeq" id="WP_166280933.1">
    <property type="nucleotide sequence ID" value="NZ_JAANNP010000003.1"/>
</dbReference>
<name>A0ABX0GSQ8_9ACTN</name>
<protein>
    <submittedName>
        <fullName evidence="3">Uncharacterized protein</fullName>
    </submittedName>
</protein>
<accession>A0ABX0GSQ8</accession>
<feature type="region of interest" description="Disordered" evidence="1">
    <location>
        <begin position="1"/>
        <end position="30"/>
    </location>
</feature>
<reference evidence="3 4" key="1">
    <citation type="submission" date="2020-03" db="EMBL/GenBank/DDBJ databases">
        <title>Two novel Motilibacter sp.</title>
        <authorList>
            <person name="Liu S."/>
        </authorList>
    </citation>
    <scope>NUCLEOTIDE SEQUENCE [LARGE SCALE GENOMIC DNA]</scope>
    <source>
        <strain evidence="3 4">E257</strain>
    </source>
</reference>
<keyword evidence="4" id="KW-1185">Reference proteome</keyword>
<comment type="caution">
    <text evidence="3">The sequence shown here is derived from an EMBL/GenBank/DDBJ whole genome shotgun (WGS) entry which is preliminary data.</text>
</comment>